<keyword evidence="4" id="KW-1185">Reference proteome</keyword>
<dbReference type="GO" id="GO:0005992">
    <property type="term" value="P:trehalose biosynthetic process"/>
    <property type="evidence" value="ECO:0007669"/>
    <property type="project" value="InterPro"/>
</dbReference>
<evidence type="ECO:0000313" key="3">
    <source>
        <dbReference type="EMBL" id="RJG07751.1"/>
    </source>
</evidence>
<dbReference type="RefSeq" id="WP_119736024.1">
    <property type="nucleotide sequence ID" value="NZ_QYUN01000002.1"/>
</dbReference>
<dbReference type="Proteomes" id="UP000285190">
    <property type="component" value="Unassembled WGS sequence"/>
</dbReference>
<keyword evidence="2" id="KW-0472">Membrane</keyword>
<dbReference type="InterPro" id="IPR001830">
    <property type="entry name" value="Glyco_trans_20"/>
</dbReference>
<reference evidence="3 4" key="1">
    <citation type="submission" date="2018-09" db="EMBL/GenBank/DDBJ databases">
        <authorList>
            <person name="Zhu H."/>
        </authorList>
    </citation>
    <scope>NUCLEOTIDE SEQUENCE [LARGE SCALE GENOMIC DNA]</scope>
    <source>
        <strain evidence="3 4">K2R10-39</strain>
    </source>
</reference>
<feature type="transmembrane region" description="Helical" evidence="2">
    <location>
        <begin position="165"/>
        <end position="187"/>
    </location>
</feature>
<dbReference type="EMBL" id="QYUN01000002">
    <property type="protein sequence ID" value="RJG07751.1"/>
    <property type="molecule type" value="Genomic_DNA"/>
</dbReference>
<evidence type="ECO:0000256" key="1">
    <source>
        <dbReference type="ARBA" id="ARBA00008799"/>
    </source>
</evidence>
<keyword evidence="2" id="KW-0812">Transmembrane</keyword>
<accession>A0A418X5V9</accession>
<dbReference type="Pfam" id="PF00982">
    <property type="entry name" value="Glyco_transf_20"/>
    <property type="match status" value="1"/>
</dbReference>
<gene>
    <name evidence="3" type="ORF">D3870_01300</name>
</gene>
<organism evidence="3 4">
    <name type="scientific">Noviherbaspirillum cavernae</name>
    <dbReference type="NCBI Taxonomy" id="2320862"/>
    <lineage>
        <taxon>Bacteria</taxon>
        <taxon>Pseudomonadati</taxon>
        <taxon>Pseudomonadota</taxon>
        <taxon>Betaproteobacteria</taxon>
        <taxon>Burkholderiales</taxon>
        <taxon>Oxalobacteraceae</taxon>
        <taxon>Noviherbaspirillum</taxon>
    </lineage>
</organism>
<sequence length="751" mass="85532">MQLRSFRLSLRFVLPLALVLALFAYAAVPLMDSLTLRWFVRDLDIRSQFLARALEQPLLEYVPQKARRKITQLFDRAIQDERLYALAFCDAGGRVLYQTVTYPESLGCRTMPLKEGEHLSLVRLPQGAVHVAESPVSQDAEHLGKLILVHDMSFIERRSADTKKYVISLFGLLGVVISFIAVFIAHVSWRGWIRGVKGILSGDMLQPAKSTAPPEMLPVIGDLRSMLRDLHMERQGQDSLPQAWTPEKLRTLLHSELAGDQVIVVSNREPYIHEMTSGGIAVRRPASGLVTAVEAVMRACSGTWIAHGSGSADRDVVDRNDRVPVPPANPSYTLRRVWLTKEEEEGYYYGFANEGLWPLCHIAHVRPVFRSGDWDQYVQVNQRFADAVIKEARTDDPVVLVQDYHFALLPRMVREALPKATIITFWHIPWPNPESFGICPWREEILEGLLGSTILGFHTPFHRKNFLETVDRYLETRIESEASTISYGGKLTQVEHYPISIAWPEDAQTDGESAADCRIAIRQELGLGAEHLLGIGVDRLDYTKGIIERFQAVERMLERHPEMIGRFVFVQIAAPSRSSLDEYQNFEARVRNLAQRINRRFEDGSYRPIVLKAQHHDQDELQRYYCAADVCLVTSLHDGMNLVAKEFIAARNDEQGVLILSQFTGAARELHEALIVNPYHIEEGADALYRALSMPRVEQRERMRSMRALVKDFNVYRWAGRMLVDAARLRQRERVMTKIRSHSLASLRRVG</sequence>
<name>A0A418X5V9_9BURK</name>
<dbReference type="OrthoDB" id="9815690at2"/>
<proteinExistence type="inferred from homology"/>
<keyword evidence="2" id="KW-1133">Transmembrane helix</keyword>
<comment type="similarity">
    <text evidence="1">Belongs to the glycosyltransferase 20 family.</text>
</comment>
<dbReference type="Gene3D" id="3.40.50.2000">
    <property type="entry name" value="Glycogen Phosphorylase B"/>
    <property type="match status" value="2"/>
</dbReference>
<dbReference type="CDD" id="cd03788">
    <property type="entry name" value="GT20_TPS"/>
    <property type="match status" value="1"/>
</dbReference>
<dbReference type="GO" id="GO:0003825">
    <property type="term" value="F:alpha,alpha-trehalose-phosphate synthase (UDP-forming) activity"/>
    <property type="evidence" value="ECO:0007669"/>
    <property type="project" value="TreeGrafter"/>
</dbReference>
<protein>
    <submittedName>
        <fullName evidence="3">Trehalose-6-phosphate synthase</fullName>
    </submittedName>
</protein>
<dbReference type="SUPFAM" id="SSF53756">
    <property type="entry name" value="UDP-Glycosyltransferase/glycogen phosphorylase"/>
    <property type="match status" value="1"/>
</dbReference>
<evidence type="ECO:0000313" key="4">
    <source>
        <dbReference type="Proteomes" id="UP000285190"/>
    </source>
</evidence>
<dbReference type="PANTHER" id="PTHR10788:SF106">
    <property type="entry name" value="BCDNA.GH08860"/>
    <property type="match status" value="1"/>
</dbReference>
<dbReference type="AlphaFoldDB" id="A0A418X5V9"/>
<dbReference type="PANTHER" id="PTHR10788">
    <property type="entry name" value="TREHALOSE-6-PHOSPHATE SYNTHASE"/>
    <property type="match status" value="1"/>
</dbReference>
<comment type="caution">
    <text evidence="3">The sequence shown here is derived from an EMBL/GenBank/DDBJ whole genome shotgun (WGS) entry which is preliminary data.</text>
</comment>
<evidence type="ECO:0000256" key="2">
    <source>
        <dbReference type="SAM" id="Phobius"/>
    </source>
</evidence>